<dbReference type="Proteomes" id="UP001147653">
    <property type="component" value="Unassembled WGS sequence"/>
</dbReference>
<evidence type="ECO:0000313" key="9">
    <source>
        <dbReference type="Proteomes" id="UP001147653"/>
    </source>
</evidence>
<evidence type="ECO:0000256" key="6">
    <source>
        <dbReference type="SAM" id="Phobius"/>
    </source>
</evidence>
<keyword evidence="5 6" id="KW-0472">Membrane</keyword>
<organism evidence="8 9">
    <name type="scientific">Solirubrobacter phytolaccae</name>
    <dbReference type="NCBI Taxonomy" id="1404360"/>
    <lineage>
        <taxon>Bacteria</taxon>
        <taxon>Bacillati</taxon>
        <taxon>Actinomycetota</taxon>
        <taxon>Thermoleophilia</taxon>
        <taxon>Solirubrobacterales</taxon>
        <taxon>Solirubrobacteraceae</taxon>
        <taxon>Solirubrobacter</taxon>
    </lineage>
</organism>
<evidence type="ECO:0000259" key="7">
    <source>
        <dbReference type="Pfam" id="PF13396"/>
    </source>
</evidence>
<dbReference type="GO" id="GO:0005886">
    <property type="term" value="C:plasma membrane"/>
    <property type="evidence" value="ECO:0007669"/>
    <property type="project" value="UniProtKB-SubCell"/>
</dbReference>
<comment type="subcellular location">
    <subcellularLocation>
        <location evidence="1">Cell membrane</location>
        <topology evidence="1">Multi-pass membrane protein</topology>
    </subcellularLocation>
</comment>
<gene>
    <name evidence="8" type="ORF">OJ997_29670</name>
</gene>
<reference evidence="8" key="1">
    <citation type="submission" date="2022-10" db="EMBL/GenBank/DDBJ databases">
        <title>The WGS of Solirubrobacter phytolaccae KCTC 29190.</title>
        <authorList>
            <person name="Jiang Z."/>
        </authorList>
    </citation>
    <scope>NUCLEOTIDE SEQUENCE</scope>
    <source>
        <strain evidence="8">KCTC 29190</strain>
    </source>
</reference>
<keyword evidence="9" id="KW-1185">Reference proteome</keyword>
<evidence type="ECO:0000256" key="5">
    <source>
        <dbReference type="ARBA" id="ARBA00023136"/>
    </source>
</evidence>
<dbReference type="InterPro" id="IPR027379">
    <property type="entry name" value="CLS_N"/>
</dbReference>
<feature type="domain" description="Cardiolipin synthase N-terminal" evidence="7">
    <location>
        <begin position="23"/>
        <end position="68"/>
    </location>
</feature>
<evidence type="ECO:0000256" key="3">
    <source>
        <dbReference type="ARBA" id="ARBA00022692"/>
    </source>
</evidence>
<accession>A0A9X3ND80</accession>
<keyword evidence="2" id="KW-1003">Cell membrane</keyword>
<dbReference type="EMBL" id="JAPDDP010000078">
    <property type="protein sequence ID" value="MDA0184510.1"/>
    <property type="molecule type" value="Genomic_DNA"/>
</dbReference>
<feature type="transmembrane region" description="Helical" evidence="6">
    <location>
        <begin position="49"/>
        <end position="68"/>
    </location>
</feature>
<comment type="caution">
    <text evidence="8">The sequence shown here is derived from an EMBL/GenBank/DDBJ whole genome shotgun (WGS) entry which is preliminary data.</text>
</comment>
<proteinExistence type="predicted"/>
<dbReference type="AlphaFoldDB" id="A0A9X3ND80"/>
<sequence>MLFAADYPLLNIFWSMILFFFWIAWIWVLVGIIGDVFRRDDASGWVKALWVFFLIFIPFAGVLAYLIVNGEGMGKRGLERAQERQAQLAPYLEASGTGGPAHEIEKGKSLLDSGAITEAEFATLKAKALA</sequence>
<evidence type="ECO:0000256" key="2">
    <source>
        <dbReference type="ARBA" id="ARBA00022475"/>
    </source>
</evidence>
<dbReference type="Pfam" id="PF13396">
    <property type="entry name" value="PLDc_N"/>
    <property type="match status" value="1"/>
</dbReference>
<feature type="transmembrane region" description="Helical" evidence="6">
    <location>
        <begin position="12"/>
        <end position="37"/>
    </location>
</feature>
<dbReference type="RefSeq" id="WP_270028964.1">
    <property type="nucleotide sequence ID" value="NZ_JAPDDP010000078.1"/>
</dbReference>
<evidence type="ECO:0000256" key="4">
    <source>
        <dbReference type="ARBA" id="ARBA00022989"/>
    </source>
</evidence>
<protein>
    <submittedName>
        <fullName evidence="8">PLDc N-terminal domain-containing protein</fullName>
    </submittedName>
</protein>
<evidence type="ECO:0000313" key="8">
    <source>
        <dbReference type="EMBL" id="MDA0184510.1"/>
    </source>
</evidence>
<evidence type="ECO:0000256" key="1">
    <source>
        <dbReference type="ARBA" id="ARBA00004651"/>
    </source>
</evidence>
<keyword evidence="3 6" id="KW-0812">Transmembrane</keyword>
<name>A0A9X3ND80_9ACTN</name>
<keyword evidence="4 6" id="KW-1133">Transmembrane helix</keyword>